<feature type="chain" id="PRO_5046651571" evidence="1">
    <location>
        <begin position="25"/>
        <end position="248"/>
    </location>
</feature>
<sequence>MCWAWTVATAACLVGSQPAGHALADLEELDLAETCESCLAKGGGWCTTEQRCVEDDVAYCEAESLIGLAGFTDDCGSDEEGQKPHVRPWIDKGVLVSYIHENGTCCGTGIVHRAYHVLEEYTVLLQDGSKEEVKTERWNKRKPAKKKDENSEYHNIEFRYFKPQELTVLSGLRPGDLVQAHFAVKTKDAGEELVKSRRTEPAVVVNTTRTHVAVNFTSDHIVSILPRDFLVDLTNDTLAPGRARHTEL</sequence>
<evidence type="ECO:0000313" key="3">
    <source>
        <dbReference type="Proteomes" id="UP001642484"/>
    </source>
</evidence>
<accession>A0ABP0RRB5</accession>
<evidence type="ECO:0000256" key="1">
    <source>
        <dbReference type="SAM" id="SignalP"/>
    </source>
</evidence>
<gene>
    <name evidence="2" type="ORF">CCMP2556_LOCUS48463</name>
</gene>
<dbReference type="Proteomes" id="UP001642484">
    <property type="component" value="Unassembled WGS sequence"/>
</dbReference>
<protein>
    <submittedName>
        <fullName evidence="2">Uncharacterized protein</fullName>
    </submittedName>
</protein>
<name>A0ABP0RRB5_9DINO</name>
<proteinExistence type="predicted"/>
<dbReference type="EMBL" id="CAXAMN010026472">
    <property type="protein sequence ID" value="CAK9103169.1"/>
    <property type="molecule type" value="Genomic_DNA"/>
</dbReference>
<feature type="signal peptide" evidence="1">
    <location>
        <begin position="1"/>
        <end position="24"/>
    </location>
</feature>
<keyword evidence="1" id="KW-0732">Signal</keyword>
<keyword evidence="3" id="KW-1185">Reference proteome</keyword>
<reference evidence="2 3" key="1">
    <citation type="submission" date="2024-02" db="EMBL/GenBank/DDBJ databases">
        <authorList>
            <person name="Chen Y."/>
            <person name="Shah S."/>
            <person name="Dougan E. K."/>
            <person name="Thang M."/>
            <person name="Chan C."/>
        </authorList>
    </citation>
    <scope>NUCLEOTIDE SEQUENCE [LARGE SCALE GENOMIC DNA]</scope>
</reference>
<evidence type="ECO:0000313" key="2">
    <source>
        <dbReference type="EMBL" id="CAK9103169.1"/>
    </source>
</evidence>
<comment type="caution">
    <text evidence="2">The sequence shown here is derived from an EMBL/GenBank/DDBJ whole genome shotgun (WGS) entry which is preliminary data.</text>
</comment>
<organism evidence="2 3">
    <name type="scientific">Durusdinium trenchii</name>
    <dbReference type="NCBI Taxonomy" id="1381693"/>
    <lineage>
        <taxon>Eukaryota</taxon>
        <taxon>Sar</taxon>
        <taxon>Alveolata</taxon>
        <taxon>Dinophyceae</taxon>
        <taxon>Suessiales</taxon>
        <taxon>Symbiodiniaceae</taxon>
        <taxon>Durusdinium</taxon>
    </lineage>
</organism>